<evidence type="ECO:0000313" key="8">
    <source>
        <dbReference type="Proteomes" id="UP001221413"/>
    </source>
</evidence>
<dbReference type="GO" id="GO:0050660">
    <property type="term" value="F:flavin adenine dinucleotide binding"/>
    <property type="evidence" value="ECO:0007669"/>
    <property type="project" value="InterPro"/>
</dbReference>
<dbReference type="Pfam" id="PF05199">
    <property type="entry name" value="GMC_oxred_C"/>
    <property type="match status" value="1"/>
</dbReference>
<dbReference type="Gene3D" id="3.50.50.60">
    <property type="entry name" value="FAD/NAD(P)-binding domain"/>
    <property type="match status" value="1"/>
</dbReference>
<keyword evidence="8" id="KW-1185">Reference proteome</keyword>
<feature type="signal peptide" evidence="5">
    <location>
        <begin position="1"/>
        <end position="22"/>
    </location>
</feature>
<dbReference type="AlphaFoldDB" id="A0AAD6NHM7"/>
<feature type="active site" description="Proton donor" evidence="2">
    <location>
        <position position="552"/>
    </location>
</feature>
<reference evidence="7" key="1">
    <citation type="submission" date="2023-01" db="EMBL/GenBank/DDBJ databases">
        <title>The chitinases involved in constricting ring structure development in the nematode-trapping fungus Drechslerella dactyloides.</title>
        <authorList>
            <person name="Wang R."/>
            <person name="Zhang L."/>
            <person name="Tang P."/>
            <person name="Li S."/>
            <person name="Liang L."/>
        </authorList>
    </citation>
    <scope>NUCLEOTIDE SEQUENCE</scope>
    <source>
        <strain evidence="7">YMF1.00031</strain>
    </source>
</reference>
<evidence type="ECO:0000256" key="1">
    <source>
        <dbReference type="ARBA" id="ARBA00010790"/>
    </source>
</evidence>
<proteinExistence type="inferred from homology"/>
<dbReference type="PANTHER" id="PTHR11552:SF115">
    <property type="entry name" value="DEHYDROGENASE XPTC-RELATED"/>
    <property type="match status" value="1"/>
</dbReference>
<dbReference type="Gene3D" id="3.30.560.10">
    <property type="entry name" value="Glucose Oxidase, domain 3"/>
    <property type="match status" value="1"/>
</dbReference>
<dbReference type="SUPFAM" id="SSF51905">
    <property type="entry name" value="FAD/NAD(P)-binding domain"/>
    <property type="match status" value="1"/>
</dbReference>
<dbReference type="InterPro" id="IPR007867">
    <property type="entry name" value="GMC_OxRtase_C"/>
</dbReference>
<dbReference type="GO" id="GO:0044550">
    <property type="term" value="P:secondary metabolite biosynthetic process"/>
    <property type="evidence" value="ECO:0007669"/>
    <property type="project" value="TreeGrafter"/>
</dbReference>
<sequence>MLFTPVAVAVLAFVMCPGGSMAAAIHSRDGSAPAATYDFIIVGGGTAGLAFATRLGQKLPAAKILVLEAGPAPPANEPGISIPGLKGSTLFGPYDWKFLTTPQEKINGRVIGQSRGRVLGGSTALNFMVWDRAAKAEYDAWEDIGNHGWAWGTMLKYMLKVENYVKTSSSIVFGLNKGVGTGGPIQTTVDRIQPPQQLPFIPTMNNLGIPTNLESLNGNPMGAVYQPSNIRASNYTRSWAPEYLWIAGSNIHIVTDATVQKVNLQRTSKGQQATGVTLQDGTVYTATKEVVLSAGTFQSPQILEATGIGQTALLTSAGIKPILNLPGVGENLQDHIYVSVAYRLKPGFTSFDSLTTNATYAAEQMALYQSGQPSAFDYNGSNFAFLNWNQILGTDAFMLRLAALAALPTSPVDQTKLSFLTNPAIKAGIPQVEVLFADGYTGTKGYPAAGSPAYGNQYITLLGILQHSFSKGSVHIDPSSPSAPSPPIIDPNYLAKDYDSQAMIQIVKYLRKIAKTAPLKNILVGEYEPGPAVLTDAQILSYVKDTVSTLWHPIGTCAMLPKDKNGVVDCNLKVYGTTNLRVVDASIIPVQISAHIQTAVYGIAERAAELISNGYS</sequence>
<comment type="similarity">
    <text evidence="1 4">Belongs to the GMC oxidoreductase family.</text>
</comment>
<evidence type="ECO:0000256" key="2">
    <source>
        <dbReference type="PIRSR" id="PIRSR000137-1"/>
    </source>
</evidence>
<evidence type="ECO:0000256" key="3">
    <source>
        <dbReference type="PIRSR" id="PIRSR000137-2"/>
    </source>
</evidence>
<dbReference type="GO" id="GO:0016614">
    <property type="term" value="F:oxidoreductase activity, acting on CH-OH group of donors"/>
    <property type="evidence" value="ECO:0007669"/>
    <property type="project" value="InterPro"/>
</dbReference>
<dbReference type="InterPro" id="IPR036188">
    <property type="entry name" value="FAD/NAD-bd_sf"/>
</dbReference>
<evidence type="ECO:0000256" key="4">
    <source>
        <dbReference type="RuleBase" id="RU003968"/>
    </source>
</evidence>
<dbReference type="PIRSF" id="PIRSF000137">
    <property type="entry name" value="Alcohol_oxidase"/>
    <property type="match status" value="1"/>
</dbReference>
<feature type="active site" description="Proton acceptor" evidence="2">
    <location>
        <position position="595"/>
    </location>
</feature>
<keyword evidence="5" id="KW-0732">Signal</keyword>
<dbReference type="InterPro" id="IPR012132">
    <property type="entry name" value="GMC_OxRdtase"/>
</dbReference>
<feature type="binding site" evidence="3">
    <location>
        <position position="118"/>
    </location>
    <ligand>
        <name>FAD</name>
        <dbReference type="ChEBI" id="CHEBI:57692"/>
    </ligand>
</feature>
<name>A0AAD6NHM7_DREDA</name>
<feature type="binding site" evidence="3">
    <location>
        <begin position="126"/>
        <end position="129"/>
    </location>
    <ligand>
        <name>FAD</name>
        <dbReference type="ChEBI" id="CHEBI:57692"/>
    </ligand>
</feature>
<dbReference type="InterPro" id="IPR000172">
    <property type="entry name" value="GMC_OxRdtase_N"/>
</dbReference>
<comment type="caution">
    <text evidence="7">The sequence shown here is derived from an EMBL/GenBank/DDBJ whole genome shotgun (WGS) entry which is preliminary data.</text>
</comment>
<dbReference type="Pfam" id="PF00732">
    <property type="entry name" value="GMC_oxred_N"/>
    <property type="match status" value="1"/>
</dbReference>
<feature type="binding site" evidence="3">
    <location>
        <position position="259"/>
    </location>
    <ligand>
        <name>FAD</name>
        <dbReference type="ChEBI" id="CHEBI:57692"/>
    </ligand>
</feature>
<dbReference type="PANTHER" id="PTHR11552">
    <property type="entry name" value="GLUCOSE-METHANOL-CHOLINE GMC OXIDOREDUCTASE"/>
    <property type="match status" value="1"/>
</dbReference>
<organism evidence="7 8">
    <name type="scientific">Drechslerella dactyloides</name>
    <name type="common">Nematode-trapping fungus</name>
    <name type="synonym">Arthrobotrys dactyloides</name>
    <dbReference type="NCBI Taxonomy" id="74499"/>
    <lineage>
        <taxon>Eukaryota</taxon>
        <taxon>Fungi</taxon>
        <taxon>Dikarya</taxon>
        <taxon>Ascomycota</taxon>
        <taxon>Pezizomycotina</taxon>
        <taxon>Orbiliomycetes</taxon>
        <taxon>Orbiliales</taxon>
        <taxon>Orbiliaceae</taxon>
        <taxon>Drechslerella</taxon>
    </lineage>
</organism>
<dbReference type="Proteomes" id="UP001221413">
    <property type="component" value="Unassembled WGS sequence"/>
</dbReference>
<feature type="binding site" evidence="3">
    <location>
        <begin position="551"/>
        <end position="552"/>
    </location>
    <ligand>
        <name>FAD</name>
        <dbReference type="ChEBI" id="CHEBI:57692"/>
    </ligand>
</feature>
<keyword evidence="3 4" id="KW-0274">FAD</keyword>
<keyword evidence="4" id="KW-0285">Flavoprotein</keyword>
<dbReference type="EMBL" id="JAQGDS010000008">
    <property type="protein sequence ID" value="KAJ6258502.1"/>
    <property type="molecule type" value="Genomic_DNA"/>
</dbReference>
<gene>
    <name evidence="7" type="ORF">Dda_6545</name>
</gene>
<evidence type="ECO:0000256" key="5">
    <source>
        <dbReference type="SAM" id="SignalP"/>
    </source>
</evidence>
<dbReference type="SUPFAM" id="SSF54373">
    <property type="entry name" value="FAD-linked reductases, C-terminal domain"/>
    <property type="match status" value="1"/>
</dbReference>
<protein>
    <recommendedName>
        <fullName evidence="6">Glucose-methanol-choline oxidoreductase N-terminal domain-containing protein</fullName>
    </recommendedName>
</protein>
<feature type="chain" id="PRO_5042245372" description="Glucose-methanol-choline oxidoreductase N-terminal domain-containing protein" evidence="5">
    <location>
        <begin position="23"/>
        <end position="616"/>
    </location>
</feature>
<evidence type="ECO:0000259" key="6">
    <source>
        <dbReference type="PROSITE" id="PS00623"/>
    </source>
</evidence>
<comment type="cofactor">
    <cofactor evidence="3">
        <name>FAD</name>
        <dbReference type="ChEBI" id="CHEBI:57692"/>
    </cofactor>
</comment>
<accession>A0AAD6NHM7</accession>
<dbReference type="PROSITE" id="PS00623">
    <property type="entry name" value="GMC_OXRED_1"/>
    <property type="match status" value="1"/>
</dbReference>
<evidence type="ECO:0000313" key="7">
    <source>
        <dbReference type="EMBL" id="KAJ6258502.1"/>
    </source>
</evidence>
<feature type="domain" description="Glucose-methanol-choline oxidoreductase N-terminal" evidence="6">
    <location>
        <begin position="116"/>
        <end position="139"/>
    </location>
</feature>